<dbReference type="AlphaFoldDB" id="A0A3S0X8J6"/>
<name>A0A3S0X8J6_9BURK</name>
<sequence>MSITSKGAAAPASSPAIPIEKLDLGPYNIQYLPDGHYVLDVSGNNPAKGAGVIGYTLKVPQAGNQQWLFVPSPDAPGWWYLQTLMDTRFVLTLQPGSTVVPTPVVMTSVDLANADRQLWSLLSTEEPGYWYIQSKLGASNSNAPLVIGLTDNKVEASAVAGPISFTGFRAQAWGFRPVGNAG</sequence>
<evidence type="ECO:0000313" key="1">
    <source>
        <dbReference type="EMBL" id="RUR67285.1"/>
    </source>
</evidence>
<proteinExistence type="predicted"/>
<organism evidence="1 2">
    <name type="scientific">Variovorax guangxiensis</name>
    <dbReference type="NCBI Taxonomy" id="1775474"/>
    <lineage>
        <taxon>Bacteria</taxon>
        <taxon>Pseudomonadati</taxon>
        <taxon>Pseudomonadota</taxon>
        <taxon>Betaproteobacteria</taxon>
        <taxon>Burkholderiales</taxon>
        <taxon>Comamonadaceae</taxon>
        <taxon>Variovorax</taxon>
    </lineage>
</organism>
<dbReference type="InterPro" id="IPR035992">
    <property type="entry name" value="Ricin_B-like_lectins"/>
</dbReference>
<dbReference type="Gene3D" id="2.80.10.50">
    <property type="match status" value="1"/>
</dbReference>
<dbReference type="Proteomes" id="UP000281118">
    <property type="component" value="Unassembled WGS sequence"/>
</dbReference>
<evidence type="ECO:0008006" key="3">
    <source>
        <dbReference type="Google" id="ProtNLM"/>
    </source>
</evidence>
<dbReference type="OrthoDB" id="8853728at2"/>
<dbReference type="SUPFAM" id="SSF50370">
    <property type="entry name" value="Ricin B-like lectins"/>
    <property type="match status" value="1"/>
</dbReference>
<protein>
    <recommendedName>
        <fullName evidence="3">Ricin B lectin domain-containing protein</fullName>
    </recommendedName>
</protein>
<dbReference type="EMBL" id="RXFT01000003">
    <property type="protein sequence ID" value="RUR67285.1"/>
    <property type="molecule type" value="Genomic_DNA"/>
</dbReference>
<evidence type="ECO:0000313" key="2">
    <source>
        <dbReference type="Proteomes" id="UP000281118"/>
    </source>
</evidence>
<comment type="caution">
    <text evidence="1">The sequence shown here is derived from an EMBL/GenBank/DDBJ whole genome shotgun (WGS) entry which is preliminary data.</text>
</comment>
<reference evidence="1 2" key="1">
    <citation type="submission" date="2018-12" db="EMBL/GenBank/DDBJ databases">
        <title>The genome sequences of Variovorax guangxiensis DSM 27352.</title>
        <authorList>
            <person name="Gao J."/>
            <person name="Sun J."/>
        </authorList>
    </citation>
    <scope>NUCLEOTIDE SEQUENCE [LARGE SCALE GENOMIC DNA]</scope>
    <source>
        <strain evidence="1 2">DSM 27352</strain>
    </source>
</reference>
<gene>
    <name evidence="1" type="ORF">EJP67_09440</name>
</gene>
<dbReference type="RefSeq" id="WP_126021455.1">
    <property type="nucleotide sequence ID" value="NZ_RXFT01000003.1"/>
</dbReference>
<accession>A0A3S0X8J6</accession>